<name>A0A9W7F5C0_9STRA</name>
<sequence length="588" mass="65500">MPSSPIVKDKYGTPTPISSLWQDRKIVIVFLRQLGCRFCRQQIEELNKSDIKRRLAEHDVHLVCISLGSPDKIQAWLDITKFQGEIYVDDSTSGDPTVDQKGSQAYGIFKLKRGVELLRLEDPEAAKKSEQVAKEFPDMVEIAEQSAGDLVIWPGDVFQTGGAFVFGPGNVCDFAFRSAYAGDHVDLSLIFKYAVGKDGEGKELVYESTENWFSLMKNDRKLTVSFTGSIVQQTTFHHLSNVVRKFFGTRTGVALGLGVFSFTATKALTRKSATSSVLVAALVSSFYTGFRALLSFALRPRVKYLDAQNDIVLLTPIDIDKKVLESGLPECDCGATMATMPMMGLREAGEVADKPKLVSRSRSETWSADLGQSNEFQSTLCYVREFLGKPHPAVGRGGPVCPFVPTSLKKNSIYMSVIRTNSLKNLQMDDKAGQVRKILVKLLKDFVPVFEKLEPSKGKLRQFKAVILIFPDIKPSEAHEIIDAVQVQAKEFFVERGLMCGEFHETNNASGLRNPNFFPLRTPLPCLAIRHMVPGDIAFMTLDDYPVQMRVKLLRGFLDVFGEDDKPQVKEAREKLEETLAEIANGKK</sequence>
<dbReference type="InterPro" id="IPR032801">
    <property type="entry name" value="PXL2A/B/C"/>
</dbReference>
<dbReference type="Gene3D" id="3.40.30.10">
    <property type="entry name" value="Glutaredoxin"/>
    <property type="match status" value="1"/>
</dbReference>
<evidence type="ECO:0000313" key="2">
    <source>
        <dbReference type="EMBL" id="GMI02936.1"/>
    </source>
</evidence>
<gene>
    <name evidence="2" type="ORF">TrVE_jg10435</name>
</gene>
<evidence type="ECO:0000259" key="1">
    <source>
        <dbReference type="Pfam" id="PF21780"/>
    </source>
</evidence>
<dbReference type="EMBL" id="BRXX01000292">
    <property type="protein sequence ID" value="GMI02936.1"/>
    <property type="molecule type" value="Genomic_DNA"/>
</dbReference>
<dbReference type="Proteomes" id="UP001165160">
    <property type="component" value="Unassembled WGS sequence"/>
</dbReference>
<dbReference type="PANTHER" id="PTHR28630">
    <property type="match status" value="1"/>
</dbReference>
<keyword evidence="3" id="KW-1185">Reference proteome</keyword>
<dbReference type="InterPro" id="IPR049240">
    <property type="entry name" value="DUF6875"/>
</dbReference>
<dbReference type="PANTHER" id="PTHR28630:SF3">
    <property type="entry name" value="PEROXIREDOXIN-LIKE 2C"/>
    <property type="match status" value="1"/>
</dbReference>
<dbReference type="Pfam" id="PF13911">
    <property type="entry name" value="AhpC-TSA_2"/>
    <property type="match status" value="1"/>
</dbReference>
<feature type="domain" description="DUF6875" evidence="1">
    <location>
        <begin position="381"/>
        <end position="564"/>
    </location>
</feature>
<dbReference type="AlphaFoldDB" id="A0A9W7F5C0"/>
<comment type="caution">
    <text evidence="2">The sequence shown here is derived from an EMBL/GenBank/DDBJ whole genome shotgun (WGS) entry which is preliminary data.</text>
</comment>
<evidence type="ECO:0000313" key="3">
    <source>
        <dbReference type="Proteomes" id="UP001165160"/>
    </source>
</evidence>
<dbReference type="Pfam" id="PF21780">
    <property type="entry name" value="DUF6875"/>
    <property type="match status" value="1"/>
</dbReference>
<dbReference type="InterPro" id="IPR036249">
    <property type="entry name" value="Thioredoxin-like_sf"/>
</dbReference>
<accession>A0A9W7F5C0</accession>
<reference evidence="3" key="1">
    <citation type="journal article" date="2023" name="Commun. Biol.">
        <title>Genome analysis of Parmales, the sister group of diatoms, reveals the evolutionary specialization of diatoms from phago-mixotrophs to photoautotrophs.</title>
        <authorList>
            <person name="Ban H."/>
            <person name="Sato S."/>
            <person name="Yoshikawa S."/>
            <person name="Yamada K."/>
            <person name="Nakamura Y."/>
            <person name="Ichinomiya M."/>
            <person name="Sato N."/>
            <person name="Blanc-Mathieu R."/>
            <person name="Endo H."/>
            <person name="Kuwata A."/>
            <person name="Ogata H."/>
        </authorList>
    </citation>
    <scope>NUCLEOTIDE SEQUENCE [LARGE SCALE GENOMIC DNA]</scope>
    <source>
        <strain evidence="3">NIES 3699</strain>
    </source>
</reference>
<protein>
    <recommendedName>
        <fullName evidence="1">DUF6875 domain-containing protein</fullName>
    </recommendedName>
</protein>
<organism evidence="2 3">
    <name type="scientific">Triparma verrucosa</name>
    <dbReference type="NCBI Taxonomy" id="1606542"/>
    <lineage>
        <taxon>Eukaryota</taxon>
        <taxon>Sar</taxon>
        <taxon>Stramenopiles</taxon>
        <taxon>Ochrophyta</taxon>
        <taxon>Bolidophyceae</taxon>
        <taxon>Parmales</taxon>
        <taxon>Triparmaceae</taxon>
        <taxon>Triparma</taxon>
    </lineage>
</organism>
<proteinExistence type="predicted"/>
<dbReference type="SUPFAM" id="SSF52833">
    <property type="entry name" value="Thioredoxin-like"/>
    <property type="match status" value="1"/>
</dbReference>